<dbReference type="EMBL" id="JACJKY010000008">
    <property type="protein sequence ID" value="MBM6920833.1"/>
    <property type="molecule type" value="Genomic_DNA"/>
</dbReference>
<comment type="caution">
    <text evidence="1">The sequence shown here is derived from an EMBL/GenBank/DDBJ whole genome shotgun (WGS) entry which is preliminary data.</text>
</comment>
<protein>
    <submittedName>
        <fullName evidence="1">Uncharacterized protein</fullName>
    </submittedName>
</protein>
<organism evidence="1 2">
    <name type="scientific">Merdimmobilis hominis</name>
    <dbReference type="NCBI Taxonomy" id="2897707"/>
    <lineage>
        <taxon>Bacteria</taxon>
        <taxon>Bacillati</taxon>
        <taxon>Bacillota</taxon>
        <taxon>Clostridia</taxon>
        <taxon>Eubacteriales</taxon>
        <taxon>Oscillospiraceae</taxon>
        <taxon>Merdimmobilis</taxon>
    </lineage>
</organism>
<dbReference type="Proteomes" id="UP000774750">
    <property type="component" value="Unassembled WGS sequence"/>
</dbReference>
<keyword evidence="2" id="KW-1185">Reference proteome</keyword>
<gene>
    <name evidence="1" type="ORF">H6A12_06675</name>
</gene>
<name>A0A939BEP7_9FIRM</name>
<dbReference type="AlphaFoldDB" id="A0A939BEP7"/>
<reference evidence="1" key="1">
    <citation type="submission" date="2020-08" db="EMBL/GenBank/DDBJ databases">
        <authorList>
            <person name="Cejkova D."/>
            <person name="Kubasova T."/>
            <person name="Jahodarova E."/>
            <person name="Rychlik I."/>
        </authorList>
    </citation>
    <scope>NUCLEOTIDE SEQUENCE</scope>
    <source>
        <strain evidence="1">An559</strain>
    </source>
</reference>
<dbReference type="RefSeq" id="WP_204446142.1">
    <property type="nucleotide sequence ID" value="NZ_JACJKY010000008.1"/>
</dbReference>
<evidence type="ECO:0000313" key="1">
    <source>
        <dbReference type="EMBL" id="MBM6920833.1"/>
    </source>
</evidence>
<reference evidence="1" key="2">
    <citation type="journal article" date="2021" name="Sci. Rep.">
        <title>The distribution of antibiotic resistance genes in chicken gut microbiota commensals.</title>
        <authorList>
            <person name="Juricova H."/>
            <person name="Matiasovicova J."/>
            <person name="Kubasova T."/>
            <person name="Cejkova D."/>
            <person name="Rychlik I."/>
        </authorList>
    </citation>
    <scope>NUCLEOTIDE SEQUENCE</scope>
    <source>
        <strain evidence="1">An559</strain>
    </source>
</reference>
<evidence type="ECO:0000313" key="2">
    <source>
        <dbReference type="Proteomes" id="UP000774750"/>
    </source>
</evidence>
<sequence>MNEITVWENLSPEEKKRELFLRQKRTLDMFLERHAISQAQYDKSLGDLREKMGMQDVE</sequence>
<accession>A0A939BEP7</accession>
<proteinExistence type="predicted"/>